<feature type="domain" description="SHOCT" evidence="1">
    <location>
        <begin position="126"/>
        <end position="152"/>
    </location>
</feature>
<dbReference type="InterPro" id="IPR027860">
    <property type="entry name" value="DUF4429"/>
</dbReference>
<protein>
    <submittedName>
        <fullName evidence="3">DUF4429 domain-containing protein</fullName>
    </submittedName>
</protein>
<name>A0ABU7QA19_9ACTN</name>
<sequence length="154" mass="16836">MLNVDGYGGQIQFDGLYVTITRKGFLARATRGKGEKRLHISQITAVQWKPAGWAVNGYIQFTIPGGNEVRSRAGRQTTDAAKDENSVVFTKGQQPEFEKLRAAIDEAIAQQHAPQALAGQVSAAEEVARLAQLRDQGVITEEDFQGAKRRLLGL</sequence>
<dbReference type="EMBL" id="JAZBJO010000045">
    <property type="protein sequence ID" value="MEE4598236.1"/>
    <property type="molecule type" value="Genomic_DNA"/>
</dbReference>
<evidence type="ECO:0000259" key="1">
    <source>
        <dbReference type="Pfam" id="PF09851"/>
    </source>
</evidence>
<dbReference type="InterPro" id="IPR018649">
    <property type="entry name" value="SHOCT"/>
</dbReference>
<evidence type="ECO:0000259" key="2">
    <source>
        <dbReference type="Pfam" id="PF14472"/>
    </source>
</evidence>
<dbReference type="Pfam" id="PF14472">
    <property type="entry name" value="DUF4429"/>
    <property type="match status" value="1"/>
</dbReference>
<keyword evidence="4" id="KW-1185">Reference proteome</keyword>
<evidence type="ECO:0000313" key="3">
    <source>
        <dbReference type="EMBL" id="MEE4598236.1"/>
    </source>
</evidence>
<evidence type="ECO:0000313" key="4">
    <source>
        <dbReference type="Proteomes" id="UP001354709"/>
    </source>
</evidence>
<proteinExistence type="predicted"/>
<accession>A0ABU7QA19</accession>
<dbReference type="RefSeq" id="WP_330815450.1">
    <property type="nucleotide sequence ID" value="NZ_JAZBJO010000045.1"/>
</dbReference>
<dbReference type="Pfam" id="PF09851">
    <property type="entry name" value="SHOCT"/>
    <property type="match status" value="1"/>
</dbReference>
<feature type="domain" description="DUF4429" evidence="2">
    <location>
        <begin position="12"/>
        <end position="104"/>
    </location>
</feature>
<comment type="caution">
    <text evidence="3">The sequence shown here is derived from an EMBL/GenBank/DDBJ whole genome shotgun (WGS) entry which is preliminary data.</text>
</comment>
<reference evidence="3 4" key="1">
    <citation type="submission" date="2023-11" db="EMBL/GenBank/DDBJ databases">
        <title>30 novel species of actinomycetes from the DSMZ collection.</title>
        <authorList>
            <person name="Nouioui I."/>
        </authorList>
    </citation>
    <scope>NUCLEOTIDE SEQUENCE [LARGE SCALE GENOMIC DNA]</scope>
    <source>
        <strain evidence="3 4">DSM 41524</strain>
    </source>
</reference>
<gene>
    <name evidence="3" type="ORF">V2J94_41445</name>
</gene>
<organism evidence="3 4">
    <name type="scientific">Streptomyces asiaticus subsp. ignotus</name>
    <dbReference type="NCBI Taxonomy" id="3098222"/>
    <lineage>
        <taxon>Bacteria</taxon>
        <taxon>Bacillati</taxon>
        <taxon>Actinomycetota</taxon>
        <taxon>Actinomycetes</taxon>
        <taxon>Kitasatosporales</taxon>
        <taxon>Streptomycetaceae</taxon>
        <taxon>Streptomyces</taxon>
        <taxon>Streptomyces violaceusniger group</taxon>
    </lineage>
</organism>
<dbReference type="Proteomes" id="UP001354709">
    <property type="component" value="Unassembled WGS sequence"/>
</dbReference>